<comment type="subcellular location">
    <subcellularLocation>
        <location evidence="6">Zymogen granule lumen</location>
    </subcellularLocation>
    <subcellularLocation>
        <location evidence="8">Zymogen granule membrane</location>
        <topology evidence="8">Peripheral membrane protein</topology>
        <orientation evidence="8">Lumenal side</orientation>
    </subcellularLocation>
</comment>
<dbReference type="InterPro" id="IPR028137">
    <property type="entry name" value="Syncollin"/>
</dbReference>
<dbReference type="AlphaFoldDB" id="A0A8D0FTK4"/>
<dbReference type="PANTHER" id="PTHR17503">
    <property type="entry name" value="SYNCOLLIN"/>
    <property type="match status" value="1"/>
</dbReference>
<dbReference type="GO" id="GO:0042589">
    <property type="term" value="C:zymogen granule membrane"/>
    <property type="evidence" value="ECO:0007669"/>
    <property type="project" value="UniProtKB-SubCell"/>
</dbReference>
<comment type="function">
    <text evidence="7">Functions in exocytosis in pancreatic acinar cells regulating the fusion of zymogen granules with each other. May have a pore-forming activity on membranes and regulate exocytosis in other exocrine tissues.</text>
</comment>
<evidence type="ECO:0000256" key="9">
    <source>
        <dbReference type="ARBA" id="ARBA00074712"/>
    </source>
</evidence>
<organism evidence="11 12">
    <name type="scientific">Strix occidentalis caurina</name>
    <name type="common">northern spotted owl</name>
    <dbReference type="NCBI Taxonomy" id="311401"/>
    <lineage>
        <taxon>Eukaryota</taxon>
        <taxon>Metazoa</taxon>
        <taxon>Chordata</taxon>
        <taxon>Craniata</taxon>
        <taxon>Vertebrata</taxon>
        <taxon>Euteleostomi</taxon>
        <taxon>Archelosauria</taxon>
        <taxon>Archosauria</taxon>
        <taxon>Dinosauria</taxon>
        <taxon>Saurischia</taxon>
        <taxon>Theropoda</taxon>
        <taxon>Coelurosauria</taxon>
        <taxon>Aves</taxon>
        <taxon>Neognathae</taxon>
        <taxon>Neoaves</taxon>
        <taxon>Telluraves</taxon>
        <taxon>Strigiformes</taxon>
        <taxon>Strigidae</taxon>
        <taxon>Strix</taxon>
    </lineage>
</organism>
<evidence type="ECO:0000256" key="4">
    <source>
        <dbReference type="ARBA" id="ARBA00023157"/>
    </source>
</evidence>
<dbReference type="Ensembl" id="ENSSOCT00000022543.1">
    <property type="protein sequence ID" value="ENSSOCP00000021996.1"/>
    <property type="gene ID" value="ENSSOCG00000016394.1"/>
</dbReference>
<proteinExistence type="predicted"/>
<keyword evidence="2 10" id="KW-0732">Signal</keyword>
<evidence type="ECO:0000256" key="2">
    <source>
        <dbReference type="ARBA" id="ARBA00022729"/>
    </source>
</evidence>
<feature type="chain" id="PRO_5034057201" description="Syncollin" evidence="10">
    <location>
        <begin position="21"/>
        <end position="133"/>
    </location>
</feature>
<reference evidence="11" key="2">
    <citation type="submission" date="2025-09" db="UniProtKB">
        <authorList>
            <consortium name="Ensembl"/>
        </authorList>
    </citation>
    <scope>IDENTIFICATION</scope>
</reference>
<keyword evidence="5" id="KW-0968">Cytoplasmic vesicle</keyword>
<dbReference type="FunFam" id="2.60.20.10:FF:000014">
    <property type="entry name" value="Syncollin"/>
    <property type="match status" value="1"/>
</dbReference>
<accession>A0A8D0FTK4</accession>
<evidence type="ECO:0000256" key="5">
    <source>
        <dbReference type="ARBA" id="ARBA00023329"/>
    </source>
</evidence>
<keyword evidence="3" id="KW-0472">Membrane</keyword>
<protein>
    <recommendedName>
        <fullName evidence="9">Syncollin</fullName>
    </recommendedName>
</protein>
<name>A0A8D0FTK4_STROC</name>
<dbReference type="Proteomes" id="UP000694551">
    <property type="component" value="Unplaced"/>
</dbReference>
<feature type="signal peptide" evidence="10">
    <location>
        <begin position="1"/>
        <end position="20"/>
    </location>
</feature>
<evidence type="ECO:0000256" key="1">
    <source>
        <dbReference type="ARBA" id="ARBA00022483"/>
    </source>
</evidence>
<keyword evidence="4" id="KW-1015">Disulfide bond</keyword>
<evidence type="ECO:0000256" key="10">
    <source>
        <dbReference type="SAM" id="SignalP"/>
    </source>
</evidence>
<dbReference type="PANTHER" id="PTHR17503:SF0">
    <property type="entry name" value="SYNCOLLIN"/>
    <property type="match status" value="1"/>
</dbReference>
<evidence type="ECO:0000256" key="3">
    <source>
        <dbReference type="ARBA" id="ARBA00023136"/>
    </source>
</evidence>
<sequence>MAALVAVVLAAAAVLAGVEAQCPAPSDLRTANGTRVCAQLYADNSPYYDQCCAGAVLVVEPGADVPYMPHEWAARVSSLVVGTRCDLTVWSRAGKKGKSRTFAAGAVPRLQEVRRGLFGDWNNAIRGYYCKCK</sequence>
<dbReference type="GO" id="GO:0006887">
    <property type="term" value="P:exocytosis"/>
    <property type="evidence" value="ECO:0007669"/>
    <property type="project" value="UniProtKB-KW"/>
</dbReference>
<evidence type="ECO:0000313" key="12">
    <source>
        <dbReference type="Proteomes" id="UP000694551"/>
    </source>
</evidence>
<evidence type="ECO:0000313" key="11">
    <source>
        <dbReference type="Ensembl" id="ENSSOCP00000021996.1"/>
    </source>
</evidence>
<keyword evidence="12" id="KW-1185">Reference proteome</keyword>
<reference evidence="11" key="1">
    <citation type="submission" date="2025-08" db="UniProtKB">
        <authorList>
            <consortium name="Ensembl"/>
        </authorList>
    </citation>
    <scope>IDENTIFICATION</scope>
</reference>
<dbReference type="Gene3D" id="2.60.20.10">
    <property type="entry name" value="Crystallins"/>
    <property type="match status" value="1"/>
</dbReference>
<evidence type="ECO:0000256" key="8">
    <source>
        <dbReference type="ARBA" id="ARBA00060468"/>
    </source>
</evidence>
<dbReference type="Pfam" id="PF15138">
    <property type="entry name" value="Syncollin"/>
    <property type="match status" value="1"/>
</dbReference>
<evidence type="ECO:0000256" key="7">
    <source>
        <dbReference type="ARBA" id="ARBA00057037"/>
    </source>
</evidence>
<evidence type="ECO:0000256" key="6">
    <source>
        <dbReference type="ARBA" id="ARBA00037795"/>
    </source>
</evidence>
<keyword evidence="1" id="KW-0268">Exocytosis</keyword>